<dbReference type="AlphaFoldDB" id="A0A0D6LV16"/>
<sequence length="180" mass="19622">MICLSIHVSPLLKKSASAAAESSRGMAGCFGTTFVPDLDNGSNQKGVILVDIIYHLRGLLSSNSSNHFLVYDRVDPAYVNILEQCNIGTTTTIQLFDKKLHIPIEKGVRQGDTISPKLFTSALQYAMSRLNRDGKGLTIDGKKLSNLRFADDIVLISDNTPEMNQLLNELNEAGKAIGLK</sequence>
<dbReference type="PANTHER" id="PTHR47027">
    <property type="entry name" value="REVERSE TRANSCRIPTASE DOMAIN-CONTAINING PROTEIN"/>
    <property type="match status" value="1"/>
</dbReference>
<dbReference type="InterPro" id="IPR043502">
    <property type="entry name" value="DNA/RNA_pol_sf"/>
</dbReference>
<evidence type="ECO:0000313" key="2">
    <source>
        <dbReference type="EMBL" id="EPB75890.1"/>
    </source>
</evidence>
<name>A0A0D6LV16_9BILA</name>
<keyword evidence="3" id="KW-1185">Reference proteome</keyword>
<evidence type="ECO:0000313" key="3">
    <source>
        <dbReference type="Proteomes" id="UP000054495"/>
    </source>
</evidence>
<accession>A0A0D6LV16</accession>
<dbReference type="Pfam" id="PF00078">
    <property type="entry name" value="RVT_1"/>
    <property type="match status" value="1"/>
</dbReference>
<protein>
    <recommendedName>
        <fullName evidence="1">Reverse transcriptase domain-containing protein</fullName>
    </recommendedName>
</protein>
<feature type="domain" description="Reverse transcriptase" evidence="1">
    <location>
        <begin position="97"/>
        <end position="180"/>
    </location>
</feature>
<dbReference type="SUPFAM" id="SSF56672">
    <property type="entry name" value="DNA/RNA polymerases"/>
    <property type="match status" value="1"/>
</dbReference>
<proteinExistence type="predicted"/>
<evidence type="ECO:0000259" key="1">
    <source>
        <dbReference type="Pfam" id="PF00078"/>
    </source>
</evidence>
<dbReference type="PANTHER" id="PTHR47027:SF29">
    <property type="entry name" value="C2H2-TYPE DOMAIN-CONTAINING PROTEIN"/>
    <property type="match status" value="1"/>
</dbReference>
<gene>
    <name evidence="2" type="ORF">ANCCEY_04995</name>
</gene>
<dbReference type="EMBL" id="KE124883">
    <property type="protein sequence ID" value="EPB75890.1"/>
    <property type="molecule type" value="Genomic_DNA"/>
</dbReference>
<dbReference type="InterPro" id="IPR000477">
    <property type="entry name" value="RT_dom"/>
</dbReference>
<reference evidence="2 3" key="1">
    <citation type="submission" date="2013-05" db="EMBL/GenBank/DDBJ databases">
        <title>Draft genome of the parasitic nematode Anyclostoma ceylanicum.</title>
        <authorList>
            <person name="Mitreva M."/>
        </authorList>
    </citation>
    <scope>NUCLEOTIDE SEQUENCE [LARGE SCALE GENOMIC DNA]</scope>
</reference>
<organism evidence="2 3">
    <name type="scientific">Ancylostoma ceylanicum</name>
    <dbReference type="NCBI Taxonomy" id="53326"/>
    <lineage>
        <taxon>Eukaryota</taxon>
        <taxon>Metazoa</taxon>
        <taxon>Ecdysozoa</taxon>
        <taxon>Nematoda</taxon>
        <taxon>Chromadorea</taxon>
        <taxon>Rhabditida</taxon>
        <taxon>Rhabditina</taxon>
        <taxon>Rhabditomorpha</taxon>
        <taxon>Strongyloidea</taxon>
        <taxon>Ancylostomatidae</taxon>
        <taxon>Ancylostomatinae</taxon>
        <taxon>Ancylostoma</taxon>
    </lineage>
</organism>
<dbReference type="Proteomes" id="UP000054495">
    <property type="component" value="Unassembled WGS sequence"/>
</dbReference>